<dbReference type="Proteomes" id="UP000199075">
    <property type="component" value="Unassembled WGS sequence"/>
</dbReference>
<gene>
    <name evidence="1" type="ORF">SAMN04487957_10349</name>
</gene>
<evidence type="ECO:0000313" key="1">
    <source>
        <dbReference type="EMBL" id="SDO01347.1"/>
    </source>
</evidence>
<evidence type="ECO:0008006" key="3">
    <source>
        <dbReference type="Google" id="ProtNLM"/>
    </source>
</evidence>
<sequence length="684" mass="77781">MFINRGNAFFLSDNSPDEFVYRPTADHVLCRDSNGNPTAIYGEDHWDFNPYRLSSKKIRVLSFGDFVKCDDEVFRSKLSEEAKFILYLLMHFSASGYLGRLSASTLVQYFFQLRSMARFCVSSLDNDLAQGISLFDLLSNSAYLRSYLGRKDVAKNQLKQTSALLTALNQIDIDVLGFESCPKKLFNFERLEDRQHPVIPPRIYIAIMNHYESLIEDVYPHREKIKALICDLKDPLNGITESRQRARAGVRSGYYHPDMSNLIEDHGLEELLYDKFKIYSASRSSLARFLKRIQFLVKYVIHIYTGMRHEECARTYYGCLGNELVSEPVLDDSGAILDSARMVSIVSTHTKFTGFKKEDTWLAPDSVVKAVKLAESIVEGIAHVWGVKPENCPLLINVSILKHNIKPKFTATEFRNNLARGGDALLTSPDFRITKDDLVHLQYTDPDREFSQEELFKEGEFWPLTSHQFRRSLAFYAANSGFVSMRTVSHQFKHLAQMMAKYYSRNNHNFLSIFGRWDDRKKIKINPMSHIAHDFQMAVPVAAVDQLFDDVFESEATLMGGTGSYLEKLKGRVQKGEISVLSAKDTTIKMAEKGEIAYRNTLLGGCTKVGPCNDFLLGDITACLSCPGAIIREDRLLSQLSKAEADMETFPEASVEHQIAKMEVTKLTDFRDKKLIKVLEKADA</sequence>
<dbReference type="AlphaFoldDB" id="A0A1H0G385"/>
<name>A0A1H0G385_9GAMM</name>
<reference evidence="2" key="1">
    <citation type="submission" date="2016-10" db="EMBL/GenBank/DDBJ databases">
        <authorList>
            <person name="Varghese N."/>
            <person name="Submissions S."/>
        </authorList>
    </citation>
    <scope>NUCLEOTIDE SEQUENCE [LARGE SCALE GENOMIC DNA]</scope>
    <source>
        <strain evidence="2">CGMCC 1.6444</strain>
    </source>
</reference>
<organism evidence="1 2">
    <name type="scientific">Halomonas shengliensis</name>
    <dbReference type="NCBI Taxonomy" id="419597"/>
    <lineage>
        <taxon>Bacteria</taxon>
        <taxon>Pseudomonadati</taxon>
        <taxon>Pseudomonadota</taxon>
        <taxon>Gammaproteobacteria</taxon>
        <taxon>Oceanospirillales</taxon>
        <taxon>Halomonadaceae</taxon>
        <taxon>Halomonas</taxon>
    </lineage>
</organism>
<protein>
    <recommendedName>
        <fullName evidence="3">Integrase</fullName>
    </recommendedName>
</protein>
<evidence type="ECO:0000313" key="2">
    <source>
        <dbReference type="Proteomes" id="UP000199075"/>
    </source>
</evidence>
<dbReference type="EMBL" id="FNIV01000003">
    <property type="protein sequence ID" value="SDO01347.1"/>
    <property type="molecule type" value="Genomic_DNA"/>
</dbReference>
<proteinExistence type="predicted"/>
<keyword evidence="2" id="KW-1185">Reference proteome</keyword>
<accession>A0A1H0G385</accession>
<dbReference type="STRING" id="419597.SAMN04487957_10349"/>